<dbReference type="HAMAP" id="MF_01807">
    <property type="entry name" value="Recomb_XerD"/>
    <property type="match status" value="1"/>
</dbReference>
<evidence type="ECO:0000313" key="15">
    <source>
        <dbReference type="Proteomes" id="UP000754644"/>
    </source>
</evidence>
<evidence type="ECO:0000313" key="14">
    <source>
        <dbReference type="EMBL" id="NQV63914.1"/>
    </source>
</evidence>
<dbReference type="EMBL" id="JABMOJ010000039">
    <property type="protein sequence ID" value="NQV63914.1"/>
    <property type="molecule type" value="Genomic_DNA"/>
</dbReference>
<dbReference type="GO" id="GO:0007059">
    <property type="term" value="P:chromosome segregation"/>
    <property type="evidence" value="ECO:0007669"/>
    <property type="project" value="UniProtKB-UniRule"/>
</dbReference>
<dbReference type="InterPro" id="IPR010998">
    <property type="entry name" value="Integrase_recombinase_N"/>
</dbReference>
<evidence type="ECO:0000259" key="13">
    <source>
        <dbReference type="PROSITE" id="PS51900"/>
    </source>
</evidence>
<feature type="active site" evidence="11">
    <location>
        <position position="268"/>
    </location>
</feature>
<dbReference type="CDD" id="cd00798">
    <property type="entry name" value="INT_XerDC_C"/>
    <property type="match status" value="1"/>
</dbReference>
<keyword evidence="10 11" id="KW-0131">Cell cycle</keyword>
<keyword evidence="8 11" id="KW-0238">DNA-binding</keyword>
<feature type="active site" evidence="11">
    <location>
        <position position="245"/>
    </location>
</feature>
<evidence type="ECO:0000256" key="3">
    <source>
        <dbReference type="ARBA" id="ARBA00015810"/>
    </source>
</evidence>
<dbReference type="InterPro" id="IPR011932">
    <property type="entry name" value="Recomb_XerD"/>
</dbReference>
<dbReference type="GO" id="GO:0003677">
    <property type="term" value="F:DNA binding"/>
    <property type="evidence" value="ECO:0007669"/>
    <property type="project" value="UniProtKB-UniRule"/>
</dbReference>
<dbReference type="NCBIfam" id="NF001399">
    <property type="entry name" value="PRK00283.1"/>
    <property type="match status" value="1"/>
</dbReference>
<feature type="domain" description="Core-binding (CB)" evidence="13">
    <location>
        <begin position="1"/>
        <end position="85"/>
    </location>
</feature>
<accession>A0A973A6S3</accession>
<dbReference type="GO" id="GO:0006313">
    <property type="term" value="P:DNA transposition"/>
    <property type="evidence" value="ECO:0007669"/>
    <property type="project" value="UniProtKB-UniRule"/>
</dbReference>
<evidence type="ECO:0000259" key="12">
    <source>
        <dbReference type="PROSITE" id="PS51898"/>
    </source>
</evidence>
<feature type="active site" evidence="11">
    <location>
        <position position="242"/>
    </location>
</feature>
<dbReference type="PANTHER" id="PTHR30349:SF90">
    <property type="entry name" value="TYROSINE RECOMBINASE XERD"/>
    <property type="match status" value="1"/>
</dbReference>
<dbReference type="InterPro" id="IPR004107">
    <property type="entry name" value="Integrase_SAM-like_N"/>
</dbReference>
<gene>
    <name evidence="11 14" type="primary">xerD</name>
    <name evidence="14" type="ORF">HQ497_00995</name>
</gene>
<evidence type="ECO:0000256" key="7">
    <source>
        <dbReference type="ARBA" id="ARBA00022908"/>
    </source>
</evidence>
<feature type="active site" evidence="11">
    <location>
        <position position="170"/>
    </location>
</feature>
<comment type="subunit">
    <text evidence="11">Forms a cyclic heterotetrameric complex composed of two molecules of XerC and two molecules of XerD.</text>
</comment>
<dbReference type="HAMAP" id="MF_01808">
    <property type="entry name" value="Recomb_XerC_XerD"/>
    <property type="match status" value="1"/>
</dbReference>
<feature type="domain" description="Tyr recombinase" evidence="12">
    <location>
        <begin position="106"/>
        <end position="290"/>
    </location>
</feature>
<keyword evidence="5 11" id="KW-0132">Cell division</keyword>
<comment type="function">
    <text evidence="11">Site-specific tyrosine recombinase, which acts by catalyzing the cutting and rejoining of the recombining DNA molecules. The XerC-XerD complex is essential to convert dimers of the bacterial chromosome into monomers to permit their segregation at cell division. It also contributes to the segregational stability of plasmids.</text>
</comment>
<comment type="similarity">
    <text evidence="2 11">Belongs to the 'phage' integrase family. XerD subfamily.</text>
</comment>
<dbReference type="Pfam" id="PF02899">
    <property type="entry name" value="Phage_int_SAM_1"/>
    <property type="match status" value="1"/>
</dbReference>
<keyword evidence="7 11" id="KW-0229">DNA integration</keyword>
<dbReference type="AlphaFoldDB" id="A0A973A6S3"/>
<dbReference type="PROSITE" id="PS51900">
    <property type="entry name" value="CB"/>
    <property type="match status" value="1"/>
</dbReference>
<evidence type="ECO:0000256" key="6">
    <source>
        <dbReference type="ARBA" id="ARBA00022829"/>
    </source>
</evidence>
<keyword evidence="9 11" id="KW-0233">DNA recombination</keyword>
<dbReference type="InterPro" id="IPR002104">
    <property type="entry name" value="Integrase_catalytic"/>
</dbReference>
<dbReference type="Pfam" id="PF00589">
    <property type="entry name" value="Phage_integrase"/>
    <property type="match status" value="1"/>
</dbReference>
<dbReference type="SUPFAM" id="SSF56349">
    <property type="entry name" value="DNA breaking-rejoining enzymes"/>
    <property type="match status" value="1"/>
</dbReference>
<feature type="active site" description="O-(3'-phospho-DNA)-tyrosine intermediate" evidence="11">
    <location>
        <position position="277"/>
    </location>
</feature>
<dbReference type="GO" id="GO:0051301">
    <property type="term" value="P:cell division"/>
    <property type="evidence" value="ECO:0007669"/>
    <property type="project" value="UniProtKB-KW"/>
</dbReference>
<evidence type="ECO:0000256" key="1">
    <source>
        <dbReference type="ARBA" id="ARBA00004496"/>
    </source>
</evidence>
<comment type="caution">
    <text evidence="14">The sequence shown here is derived from an EMBL/GenBank/DDBJ whole genome shotgun (WGS) entry which is preliminary data.</text>
</comment>
<dbReference type="InterPro" id="IPR044068">
    <property type="entry name" value="CB"/>
</dbReference>
<name>A0A973A6S3_9GAMM</name>
<keyword evidence="6 11" id="KW-0159">Chromosome partition</keyword>
<dbReference type="InterPro" id="IPR023009">
    <property type="entry name" value="Tyrosine_recombinase_XerC/XerD"/>
</dbReference>
<keyword evidence="4 11" id="KW-0963">Cytoplasm</keyword>
<evidence type="ECO:0000256" key="9">
    <source>
        <dbReference type="ARBA" id="ARBA00023172"/>
    </source>
</evidence>
<sequence length="296" mass="34093">MSNQIIDKFLDNQWLEKGLSRNTLESYGRDLKAYSAWLEQQPLELLKARREDLLRYLAARMGLGLKSRSTARALSCLRGLYRYLLRENLIRLDPTLRIENPKLGRPLPDTLSEQDIDRLLAAPDPLTLLGLRDRTMLEVLYATGLRVTELVSLQLTQINLRQGVVRIMGKGNKERLVPLGEEAITWIEHFLQTGREPLLKNNRHESVVFPSNRGQVMTRQAFWYRIKAHARTAGIKRKLSPHTLRHAFATHLLNHGADLRVVQLLLGHSDLSTTQIYTHVAQHRMKELHQAHHPRG</sequence>
<dbReference type="InterPro" id="IPR011010">
    <property type="entry name" value="DNA_brk_join_enz"/>
</dbReference>
<dbReference type="Proteomes" id="UP000754644">
    <property type="component" value="Unassembled WGS sequence"/>
</dbReference>
<proteinExistence type="inferred from homology"/>
<dbReference type="InterPro" id="IPR050090">
    <property type="entry name" value="Tyrosine_recombinase_XerCD"/>
</dbReference>
<feature type="active site" evidence="11">
    <location>
        <position position="146"/>
    </location>
</feature>
<dbReference type="GO" id="GO:0005737">
    <property type="term" value="C:cytoplasm"/>
    <property type="evidence" value="ECO:0007669"/>
    <property type="project" value="UniProtKB-SubCell"/>
</dbReference>
<dbReference type="NCBIfam" id="TIGR02225">
    <property type="entry name" value="recomb_XerD"/>
    <property type="match status" value="1"/>
</dbReference>
<dbReference type="PANTHER" id="PTHR30349">
    <property type="entry name" value="PHAGE INTEGRASE-RELATED"/>
    <property type="match status" value="1"/>
</dbReference>
<dbReference type="InterPro" id="IPR013762">
    <property type="entry name" value="Integrase-like_cat_sf"/>
</dbReference>
<reference evidence="14" key="1">
    <citation type="submission" date="2020-05" db="EMBL/GenBank/DDBJ databases">
        <title>Sulfur intermediates as new biogeochemical hubs in an aquatic model microbial ecosystem.</title>
        <authorList>
            <person name="Vigneron A."/>
        </authorList>
    </citation>
    <scope>NUCLEOTIDE SEQUENCE</scope>
    <source>
        <strain evidence="14">Bin.250</strain>
    </source>
</reference>
<evidence type="ECO:0000256" key="11">
    <source>
        <dbReference type="HAMAP-Rule" id="MF_01807"/>
    </source>
</evidence>
<dbReference type="Gene3D" id="1.10.443.10">
    <property type="entry name" value="Intergrase catalytic core"/>
    <property type="match status" value="1"/>
</dbReference>
<evidence type="ECO:0000256" key="10">
    <source>
        <dbReference type="ARBA" id="ARBA00023306"/>
    </source>
</evidence>
<dbReference type="PROSITE" id="PS51898">
    <property type="entry name" value="TYR_RECOMBINASE"/>
    <property type="match status" value="1"/>
</dbReference>
<evidence type="ECO:0000256" key="4">
    <source>
        <dbReference type="ARBA" id="ARBA00022490"/>
    </source>
</evidence>
<protein>
    <recommendedName>
        <fullName evidence="3 11">Tyrosine recombinase XerD</fullName>
    </recommendedName>
</protein>
<organism evidence="14 15">
    <name type="scientific">SAR86 cluster bacterium</name>
    <dbReference type="NCBI Taxonomy" id="2030880"/>
    <lineage>
        <taxon>Bacteria</taxon>
        <taxon>Pseudomonadati</taxon>
        <taxon>Pseudomonadota</taxon>
        <taxon>Gammaproteobacteria</taxon>
        <taxon>SAR86 cluster</taxon>
    </lineage>
</organism>
<evidence type="ECO:0000256" key="5">
    <source>
        <dbReference type="ARBA" id="ARBA00022618"/>
    </source>
</evidence>
<evidence type="ECO:0000256" key="2">
    <source>
        <dbReference type="ARBA" id="ARBA00010450"/>
    </source>
</evidence>
<comment type="subcellular location">
    <subcellularLocation>
        <location evidence="1 11">Cytoplasm</location>
    </subcellularLocation>
</comment>
<dbReference type="GO" id="GO:0009037">
    <property type="term" value="F:tyrosine-based site-specific recombinase activity"/>
    <property type="evidence" value="ECO:0007669"/>
    <property type="project" value="UniProtKB-UniRule"/>
</dbReference>
<evidence type="ECO:0000256" key="8">
    <source>
        <dbReference type="ARBA" id="ARBA00023125"/>
    </source>
</evidence>
<dbReference type="Gene3D" id="1.10.150.130">
    <property type="match status" value="1"/>
</dbReference>